<dbReference type="Pfam" id="PF04199">
    <property type="entry name" value="Cyclase"/>
    <property type="match status" value="1"/>
</dbReference>
<dbReference type="InterPro" id="IPR037175">
    <property type="entry name" value="KFase_sf"/>
</dbReference>
<proteinExistence type="predicted"/>
<gene>
    <name evidence="1" type="ORF">JIN87_25695</name>
</gene>
<dbReference type="PANTHER" id="PTHR31118:SF32">
    <property type="entry name" value="KYNURENINE FORMAMIDASE"/>
    <property type="match status" value="1"/>
</dbReference>
<dbReference type="PANTHER" id="PTHR31118">
    <property type="entry name" value="CYCLASE-LIKE PROTEIN 2"/>
    <property type="match status" value="1"/>
</dbReference>
<dbReference type="AlphaFoldDB" id="A0A934S3A3"/>
<keyword evidence="2" id="KW-1185">Reference proteome</keyword>
<dbReference type="SUPFAM" id="SSF102198">
    <property type="entry name" value="Putative cyclase"/>
    <property type="match status" value="1"/>
</dbReference>
<organism evidence="1 2">
    <name type="scientific">Pelagicoccus mobilis</name>
    <dbReference type="NCBI Taxonomy" id="415221"/>
    <lineage>
        <taxon>Bacteria</taxon>
        <taxon>Pseudomonadati</taxon>
        <taxon>Verrucomicrobiota</taxon>
        <taxon>Opitutia</taxon>
        <taxon>Puniceicoccales</taxon>
        <taxon>Pelagicoccaceae</taxon>
        <taxon>Pelagicoccus</taxon>
    </lineage>
</organism>
<reference evidence="1" key="1">
    <citation type="submission" date="2021-01" db="EMBL/GenBank/DDBJ databases">
        <title>Modified the classification status of verrucomicrobia.</title>
        <authorList>
            <person name="Feng X."/>
        </authorList>
    </citation>
    <scope>NUCLEOTIDE SEQUENCE</scope>
    <source>
        <strain evidence="1">KCTC 13126</strain>
    </source>
</reference>
<dbReference type="InterPro" id="IPR007325">
    <property type="entry name" value="KFase/CYL"/>
</dbReference>
<accession>A0A934S3A3</accession>
<dbReference type="Gene3D" id="3.50.30.50">
    <property type="entry name" value="Putative cyclase"/>
    <property type="match status" value="1"/>
</dbReference>
<comment type="caution">
    <text evidence="1">The sequence shown here is derived from an EMBL/GenBank/DDBJ whole genome shotgun (WGS) entry which is preliminary data.</text>
</comment>
<protein>
    <submittedName>
        <fullName evidence="1">Cyclase family protein</fullName>
    </submittedName>
</protein>
<dbReference type="GO" id="GO:0019441">
    <property type="term" value="P:L-tryptophan catabolic process to kynurenine"/>
    <property type="evidence" value="ECO:0007669"/>
    <property type="project" value="InterPro"/>
</dbReference>
<dbReference type="EMBL" id="JAENIL010000080">
    <property type="protein sequence ID" value="MBK1880304.1"/>
    <property type="molecule type" value="Genomic_DNA"/>
</dbReference>
<name>A0A934S3A3_9BACT</name>
<dbReference type="Proteomes" id="UP000617628">
    <property type="component" value="Unassembled WGS sequence"/>
</dbReference>
<evidence type="ECO:0000313" key="2">
    <source>
        <dbReference type="Proteomes" id="UP000617628"/>
    </source>
</evidence>
<dbReference type="GO" id="GO:0004061">
    <property type="term" value="F:arylformamidase activity"/>
    <property type="evidence" value="ECO:0007669"/>
    <property type="project" value="InterPro"/>
</dbReference>
<sequence>MAQLIDLTHTVRPGMRGVDVRPEFLLERDGWNAATWELYSHSGTHCDAPIHFGAHPITIDQMPLDLFCGPAWIAHIEDVQPKQLLVPADLGEIQETFEPGGCLLLHTGWAKYVDDASIWRDGLPRISDELAQWCIDHQVKLIGVEPPSVADVNNLPEVTRIHKTLLGAQITIVEGLCNLDKLPDRAQFQAFPLKLEKGDGCPVRAVARID</sequence>
<evidence type="ECO:0000313" key="1">
    <source>
        <dbReference type="EMBL" id="MBK1880304.1"/>
    </source>
</evidence>
<dbReference type="RefSeq" id="WP_200359127.1">
    <property type="nucleotide sequence ID" value="NZ_JAENIL010000080.1"/>
</dbReference>